<feature type="domain" description="Protein kinase" evidence="7">
    <location>
        <begin position="52"/>
        <end position="323"/>
    </location>
</feature>
<dbReference type="InterPro" id="IPR050235">
    <property type="entry name" value="CK1_Ser-Thr_kinase"/>
</dbReference>
<reference evidence="8" key="1">
    <citation type="submission" date="2023-07" db="EMBL/GenBank/DDBJ databases">
        <authorList>
            <consortium name="AG Swart"/>
            <person name="Singh M."/>
            <person name="Singh A."/>
            <person name="Seah K."/>
            <person name="Emmerich C."/>
        </authorList>
    </citation>
    <scope>NUCLEOTIDE SEQUENCE</scope>
    <source>
        <strain evidence="8">DP1</strain>
    </source>
</reference>
<proteinExistence type="inferred from homology"/>
<accession>A0AAD1UMH4</accession>
<feature type="binding site" evidence="5">
    <location>
        <position position="81"/>
    </location>
    <ligand>
        <name>ATP</name>
        <dbReference type="ChEBI" id="CHEBI:30616"/>
    </ligand>
</feature>
<protein>
    <recommendedName>
        <fullName evidence="4">Casein kinase I</fullName>
        <ecNumber evidence="1">2.7.11.1</ecNumber>
    </recommendedName>
</protein>
<dbReference type="EMBL" id="CAMPGE010013455">
    <property type="protein sequence ID" value="CAI2372188.1"/>
    <property type="molecule type" value="Genomic_DNA"/>
</dbReference>
<dbReference type="PANTHER" id="PTHR11909">
    <property type="entry name" value="CASEIN KINASE-RELATED"/>
    <property type="match status" value="1"/>
</dbReference>
<dbReference type="InterPro" id="IPR011009">
    <property type="entry name" value="Kinase-like_dom_sf"/>
</dbReference>
<gene>
    <name evidence="8" type="ORF">ECRASSUSDP1_LOCUS13516</name>
</gene>
<dbReference type="InterPro" id="IPR008271">
    <property type="entry name" value="Ser/Thr_kinase_AS"/>
</dbReference>
<name>A0AAD1UMH4_EUPCR</name>
<dbReference type="PROSITE" id="PS50011">
    <property type="entry name" value="PROTEIN_KINASE_DOM"/>
    <property type="match status" value="1"/>
</dbReference>
<dbReference type="CDD" id="cd14016">
    <property type="entry name" value="STKc_CK1"/>
    <property type="match status" value="1"/>
</dbReference>
<evidence type="ECO:0000256" key="2">
    <source>
        <dbReference type="ARBA" id="ARBA00022741"/>
    </source>
</evidence>
<keyword evidence="6" id="KW-0808">Transferase</keyword>
<dbReference type="SUPFAM" id="SSF56112">
    <property type="entry name" value="Protein kinase-like (PK-like)"/>
    <property type="match status" value="1"/>
</dbReference>
<dbReference type="InterPro" id="IPR017441">
    <property type="entry name" value="Protein_kinase_ATP_BS"/>
</dbReference>
<evidence type="ECO:0000313" key="8">
    <source>
        <dbReference type="EMBL" id="CAI2372188.1"/>
    </source>
</evidence>
<evidence type="ECO:0000256" key="4">
    <source>
        <dbReference type="ARBA" id="ARBA00023860"/>
    </source>
</evidence>
<comment type="similarity">
    <text evidence="6">Belongs to the protein kinase superfamily.</text>
</comment>
<dbReference type="Proteomes" id="UP001295684">
    <property type="component" value="Unassembled WGS sequence"/>
</dbReference>
<keyword evidence="9" id="KW-1185">Reference proteome</keyword>
<organism evidence="8 9">
    <name type="scientific">Euplotes crassus</name>
    <dbReference type="NCBI Taxonomy" id="5936"/>
    <lineage>
        <taxon>Eukaryota</taxon>
        <taxon>Sar</taxon>
        <taxon>Alveolata</taxon>
        <taxon>Ciliophora</taxon>
        <taxon>Intramacronucleata</taxon>
        <taxon>Spirotrichea</taxon>
        <taxon>Hypotrichia</taxon>
        <taxon>Euplotida</taxon>
        <taxon>Euplotidae</taxon>
        <taxon>Moneuplotes</taxon>
    </lineage>
</organism>
<evidence type="ECO:0000256" key="3">
    <source>
        <dbReference type="ARBA" id="ARBA00022840"/>
    </source>
</evidence>
<evidence type="ECO:0000259" key="7">
    <source>
        <dbReference type="PROSITE" id="PS50011"/>
    </source>
</evidence>
<evidence type="ECO:0000313" key="9">
    <source>
        <dbReference type="Proteomes" id="UP001295684"/>
    </source>
</evidence>
<evidence type="ECO:0000256" key="6">
    <source>
        <dbReference type="RuleBase" id="RU000304"/>
    </source>
</evidence>
<dbReference type="PROSITE" id="PS00108">
    <property type="entry name" value="PROTEIN_KINASE_ST"/>
    <property type="match status" value="1"/>
</dbReference>
<dbReference type="InterPro" id="IPR000719">
    <property type="entry name" value="Prot_kinase_dom"/>
</dbReference>
<keyword evidence="6" id="KW-0418">Kinase</keyword>
<dbReference type="EC" id="2.7.11.1" evidence="1"/>
<comment type="caution">
    <text evidence="8">The sequence shown here is derived from an EMBL/GenBank/DDBJ whole genome shotgun (WGS) entry which is preliminary data.</text>
</comment>
<keyword evidence="2 5" id="KW-0547">Nucleotide-binding</keyword>
<evidence type="ECO:0000256" key="5">
    <source>
        <dbReference type="PROSITE-ProRule" id="PRU10141"/>
    </source>
</evidence>
<keyword evidence="3 5" id="KW-0067">ATP-binding</keyword>
<dbReference type="Gene3D" id="1.10.510.10">
    <property type="entry name" value="Transferase(Phosphotransferase) domain 1"/>
    <property type="match status" value="1"/>
</dbReference>
<dbReference type="SMART" id="SM00220">
    <property type="entry name" value="S_TKc"/>
    <property type="match status" value="1"/>
</dbReference>
<dbReference type="GO" id="GO:0004674">
    <property type="term" value="F:protein serine/threonine kinase activity"/>
    <property type="evidence" value="ECO:0007669"/>
    <property type="project" value="UniProtKB-KW"/>
</dbReference>
<dbReference type="PROSITE" id="PS00107">
    <property type="entry name" value="PROTEIN_KINASE_ATP"/>
    <property type="match status" value="1"/>
</dbReference>
<dbReference type="AlphaFoldDB" id="A0AAD1UMH4"/>
<dbReference type="Pfam" id="PF00069">
    <property type="entry name" value="Pkinase"/>
    <property type="match status" value="1"/>
</dbReference>
<keyword evidence="6" id="KW-0723">Serine/threonine-protein kinase</keyword>
<evidence type="ECO:0000256" key="1">
    <source>
        <dbReference type="ARBA" id="ARBA00012513"/>
    </source>
</evidence>
<dbReference type="GO" id="GO:0005524">
    <property type="term" value="F:ATP binding"/>
    <property type="evidence" value="ECO:0007669"/>
    <property type="project" value="UniProtKB-UniRule"/>
</dbReference>
<sequence length="347" mass="40366">MELLEPDLFGGLTKNITAEMISKDKKKDKYIDDTDAPVSKRHKVHKSLGSEYKLIKKIGSGAFGEVFVVKDRRDDQYYACKAQKVEESGGATLLFPEAKYLIRCAGDCIPRVKDYIQGTNYHILIMELLGPNLENLFKYCERKFSLKTILMIAIQTLMRINYLHSKLVIHKDIKPENFVVGYGSNEKRIYLVDFGLAGDFRSPRDGKHIELQKRKSLCGTARYASINTHEGHNQSRRDDLESLGYVLIYFLLGKLPWQGFDTKEKKDKYKKIEKSKKTANLEKLLEKYPQVFLKYLNYTKNLGFEDRPCTRDLIKLFQKEMHLREMENDGNFDWVLKRAKQVPGKRQ</sequence>